<keyword evidence="7" id="KW-0328">Glycosyltransferase</keyword>
<dbReference type="GO" id="GO:0008955">
    <property type="term" value="F:peptidoglycan glycosyltransferase activity"/>
    <property type="evidence" value="ECO:0007669"/>
    <property type="project" value="UniProtKB-EC"/>
</dbReference>
<dbReference type="SUPFAM" id="SSF53955">
    <property type="entry name" value="Lysozyme-like"/>
    <property type="match status" value="1"/>
</dbReference>
<dbReference type="InterPro" id="IPR050396">
    <property type="entry name" value="Glycosyltr_51/Transpeptidase"/>
</dbReference>
<keyword evidence="5" id="KW-0121">Carboxypeptidase</keyword>
<keyword evidence="14" id="KW-0961">Cell wall biogenesis/degradation</keyword>
<dbReference type="GO" id="GO:0008360">
    <property type="term" value="P:regulation of cell shape"/>
    <property type="evidence" value="ECO:0007669"/>
    <property type="project" value="UniProtKB-KW"/>
</dbReference>
<dbReference type="InterPro" id="IPR012338">
    <property type="entry name" value="Beta-lactam/transpept-like"/>
</dbReference>
<dbReference type="InterPro" id="IPR001460">
    <property type="entry name" value="PCN-bd_Tpept"/>
</dbReference>
<evidence type="ECO:0000259" key="18">
    <source>
        <dbReference type="Pfam" id="PF00905"/>
    </source>
</evidence>
<keyword evidence="6" id="KW-0645">Protease</keyword>
<keyword evidence="17" id="KW-0812">Transmembrane</keyword>
<evidence type="ECO:0000256" key="7">
    <source>
        <dbReference type="ARBA" id="ARBA00022676"/>
    </source>
</evidence>
<dbReference type="FunFam" id="1.10.3810.10:FF:000001">
    <property type="entry name" value="Penicillin-binding protein 1A"/>
    <property type="match status" value="1"/>
</dbReference>
<dbReference type="PANTHER" id="PTHR32282:SF11">
    <property type="entry name" value="PENICILLIN-BINDING PROTEIN 1B"/>
    <property type="match status" value="1"/>
</dbReference>
<dbReference type="GO" id="GO:0030288">
    <property type="term" value="C:outer membrane-bounded periplasmic space"/>
    <property type="evidence" value="ECO:0007669"/>
    <property type="project" value="TreeGrafter"/>
</dbReference>
<reference evidence="20 21" key="1">
    <citation type="submission" date="2017-09" db="EMBL/GenBank/DDBJ databases">
        <title>Depth-based differentiation of microbial function through sediment-hosted aquifers and enrichment of novel symbionts in the deep terrestrial subsurface.</title>
        <authorList>
            <person name="Probst A.J."/>
            <person name="Ladd B."/>
            <person name="Jarett J.K."/>
            <person name="Geller-Mcgrath D.E."/>
            <person name="Sieber C.M."/>
            <person name="Emerson J.B."/>
            <person name="Anantharaman K."/>
            <person name="Thomas B.C."/>
            <person name="Malmstrom R."/>
            <person name="Stieglmeier M."/>
            <person name="Klingl A."/>
            <person name="Woyke T."/>
            <person name="Ryan C.M."/>
            <person name="Banfield J.F."/>
        </authorList>
    </citation>
    <scope>NUCLEOTIDE SEQUENCE [LARGE SCALE GENOMIC DNA]</scope>
    <source>
        <strain evidence="20">CG23_combo_of_CG06-09_8_20_14_all_37_13</strain>
    </source>
</reference>
<comment type="catalytic activity">
    <reaction evidence="16">
        <text>[GlcNAc-(1-&gt;4)-Mur2Ac(oyl-L-Ala-gamma-D-Glu-L-Lys-D-Ala-D-Ala)](n)-di-trans,octa-cis-undecaprenyl diphosphate + beta-D-GlcNAc-(1-&gt;4)-Mur2Ac(oyl-L-Ala-gamma-D-Glu-L-Lys-D-Ala-D-Ala)-di-trans,octa-cis-undecaprenyl diphosphate = [GlcNAc-(1-&gt;4)-Mur2Ac(oyl-L-Ala-gamma-D-Glu-L-Lys-D-Ala-D-Ala)](n+1)-di-trans,octa-cis-undecaprenyl diphosphate + di-trans,octa-cis-undecaprenyl diphosphate + H(+)</text>
        <dbReference type="Rhea" id="RHEA:23708"/>
        <dbReference type="Rhea" id="RHEA-COMP:9602"/>
        <dbReference type="Rhea" id="RHEA-COMP:9603"/>
        <dbReference type="ChEBI" id="CHEBI:15378"/>
        <dbReference type="ChEBI" id="CHEBI:58405"/>
        <dbReference type="ChEBI" id="CHEBI:60033"/>
        <dbReference type="ChEBI" id="CHEBI:78435"/>
        <dbReference type="EC" id="2.4.99.28"/>
    </reaction>
</comment>
<dbReference type="Pfam" id="PF00912">
    <property type="entry name" value="Transgly"/>
    <property type="match status" value="1"/>
</dbReference>
<dbReference type="GO" id="GO:0009002">
    <property type="term" value="F:serine-type D-Ala-D-Ala carboxypeptidase activity"/>
    <property type="evidence" value="ECO:0007669"/>
    <property type="project" value="UniProtKB-EC"/>
</dbReference>
<proteinExistence type="inferred from homology"/>
<dbReference type="SUPFAM" id="SSF56601">
    <property type="entry name" value="beta-lactamase/transpeptidase-like"/>
    <property type="match status" value="1"/>
</dbReference>
<dbReference type="InterPro" id="IPR001264">
    <property type="entry name" value="Glyco_trans_51"/>
</dbReference>
<dbReference type="EMBL" id="PCRH01000015">
    <property type="protein sequence ID" value="PIP17309.1"/>
    <property type="molecule type" value="Genomic_DNA"/>
</dbReference>
<evidence type="ECO:0000256" key="11">
    <source>
        <dbReference type="ARBA" id="ARBA00022984"/>
    </source>
</evidence>
<dbReference type="GO" id="GO:0006508">
    <property type="term" value="P:proteolysis"/>
    <property type="evidence" value="ECO:0007669"/>
    <property type="project" value="UniProtKB-KW"/>
</dbReference>
<feature type="domain" description="Glycosyl transferase family 51" evidence="19">
    <location>
        <begin position="62"/>
        <end position="237"/>
    </location>
</feature>
<evidence type="ECO:0000256" key="6">
    <source>
        <dbReference type="ARBA" id="ARBA00022670"/>
    </source>
</evidence>
<dbReference type="GO" id="GO:0071555">
    <property type="term" value="P:cell wall organization"/>
    <property type="evidence" value="ECO:0007669"/>
    <property type="project" value="UniProtKB-KW"/>
</dbReference>
<dbReference type="Pfam" id="PF17957">
    <property type="entry name" value="Big_7"/>
    <property type="match status" value="1"/>
</dbReference>
<protein>
    <submittedName>
        <fullName evidence="20">Uncharacterized protein</fullName>
    </submittedName>
</protein>
<dbReference type="Proteomes" id="UP000231480">
    <property type="component" value="Unassembled WGS sequence"/>
</dbReference>
<evidence type="ECO:0000256" key="14">
    <source>
        <dbReference type="ARBA" id="ARBA00023316"/>
    </source>
</evidence>
<evidence type="ECO:0000256" key="2">
    <source>
        <dbReference type="ARBA" id="ARBA00007090"/>
    </source>
</evidence>
<name>A0A2G9YDI4_9BACT</name>
<evidence type="ECO:0000256" key="15">
    <source>
        <dbReference type="ARBA" id="ARBA00034000"/>
    </source>
</evidence>
<dbReference type="NCBIfam" id="TIGR02074">
    <property type="entry name" value="PBP_1a_fam"/>
    <property type="match status" value="1"/>
</dbReference>
<evidence type="ECO:0000256" key="9">
    <source>
        <dbReference type="ARBA" id="ARBA00022801"/>
    </source>
</evidence>
<evidence type="ECO:0000256" key="3">
    <source>
        <dbReference type="ARBA" id="ARBA00007739"/>
    </source>
</evidence>
<evidence type="ECO:0000256" key="13">
    <source>
        <dbReference type="ARBA" id="ARBA00023268"/>
    </source>
</evidence>
<evidence type="ECO:0000256" key="1">
    <source>
        <dbReference type="ARBA" id="ARBA00004236"/>
    </source>
</evidence>
<gene>
    <name evidence="20" type="ORF">COX44_00575</name>
</gene>
<evidence type="ECO:0000259" key="19">
    <source>
        <dbReference type="Pfam" id="PF00912"/>
    </source>
</evidence>
<keyword evidence="12 17" id="KW-0472">Membrane</keyword>
<organism evidence="20 21">
    <name type="scientific">Candidatus Portnoybacteria bacterium CG23_combo_of_CG06-09_8_20_14_all_37_13</name>
    <dbReference type="NCBI Taxonomy" id="1974819"/>
    <lineage>
        <taxon>Bacteria</taxon>
        <taxon>Candidatus Portnoyibacteriota</taxon>
    </lineage>
</organism>
<dbReference type="GO" id="GO:0005886">
    <property type="term" value="C:plasma membrane"/>
    <property type="evidence" value="ECO:0007669"/>
    <property type="project" value="UniProtKB-SubCell"/>
</dbReference>
<evidence type="ECO:0000313" key="20">
    <source>
        <dbReference type="EMBL" id="PIP17309.1"/>
    </source>
</evidence>
<comment type="caution">
    <text evidence="20">The sequence shown here is derived from an EMBL/GenBank/DDBJ whole genome shotgun (WGS) entry which is preliminary data.</text>
</comment>
<dbReference type="Pfam" id="PF00905">
    <property type="entry name" value="Transpeptidase"/>
    <property type="match status" value="1"/>
</dbReference>
<feature type="transmembrane region" description="Helical" evidence="17">
    <location>
        <begin position="12"/>
        <end position="32"/>
    </location>
</feature>
<dbReference type="GO" id="GO:0009252">
    <property type="term" value="P:peptidoglycan biosynthetic process"/>
    <property type="evidence" value="ECO:0007669"/>
    <property type="project" value="UniProtKB-KW"/>
</dbReference>
<evidence type="ECO:0000256" key="8">
    <source>
        <dbReference type="ARBA" id="ARBA00022679"/>
    </source>
</evidence>
<comment type="subcellular location">
    <subcellularLocation>
        <location evidence="1">Cell membrane</location>
    </subcellularLocation>
</comment>
<keyword evidence="9" id="KW-0378">Hydrolase</keyword>
<feature type="domain" description="Penicillin-binding protein transpeptidase" evidence="18">
    <location>
        <begin position="328"/>
        <end position="608"/>
    </location>
</feature>
<evidence type="ECO:0000256" key="12">
    <source>
        <dbReference type="ARBA" id="ARBA00023136"/>
    </source>
</evidence>
<dbReference type="Gene3D" id="2.60.40.10">
    <property type="entry name" value="Immunoglobulins"/>
    <property type="match status" value="1"/>
</dbReference>
<evidence type="ECO:0000256" key="17">
    <source>
        <dbReference type="SAM" id="Phobius"/>
    </source>
</evidence>
<dbReference type="Gene3D" id="1.10.3810.10">
    <property type="entry name" value="Biosynthetic peptidoglycan transglycosylase-like"/>
    <property type="match status" value="1"/>
</dbReference>
<evidence type="ECO:0000256" key="10">
    <source>
        <dbReference type="ARBA" id="ARBA00022960"/>
    </source>
</evidence>
<keyword evidence="10" id="KW-0133">Cell shape</keyword>
<keyword evidence="4" id="KW-1003">Cell membrane</keyword>
<dbReference type="PANTHER" id="PTHR32282">
    <property type="entry name" value="BINDING PROTEIN TRANSPEPTIDASE, PUTATIVE-RELATED"/>
    <property type="match status" value="1"/>
</dbReference>
<dbReference type="InterPro" id="IPR023346">
    <property type="entry name" value="Lysozyme-like_dom_sf"/>
</dbReference>
<dbReference type="GO" id="GO:0008658">
    <property type="term" value="F:penicillin binding"/>
    <property type="evidence" value="ECO:0007669"/>
    <property type="project" value="InterPro"/>
</dbReference>
<evidence type="ECO:0000256" key="5">
    <source>
        <dbReference type="ARBA" id="ARBA00022645"/>
    </source>
</evidence>
<keyword evidence="13" id="KW-0511">Multifunctional enzyme</keyword>
<sequence>MFRKTFKAIIKLAVFCLVMGILASLFVFAYFAKDLPNPTKISQRQVVESTKVYDRTGQVILYDIHGEEKRTVIPFEEIPRFVKNATVVIEDDNFYHHFGLDWPGILRAAWANLTGSRITQGGSTITQQFIKNAYLGGPQSARTFPRKIKEAILALLMERKYSKDEILGFYLNQVPYGSNAYGIEAAAQTYFNKPARELSLTESALLAALPQAPSYYSPYGSHPEELKARQEYILDRMAKFSYIAEEETARAKGEELKYASRTDLKAHHFVTMIQEYLEENYGRQYSDINMAGLRVYTTLDWRLQQIAEEAVIQGVEQNKEKYRATNASLVALDPKTGQLLALVGSKGYKEDQFNVATSPHRQPGSSFKPFAYAAAFKKGYNPETILFDLETGFGKFGPGEGEEYIPQNYDLKFRGPITMRQALAQSINLPSVKTLYLAGVQETINLAQDMGITTLKNRSLYGLSLVLGGGEIKLIDETAAYGVFAGQGIKHPLKMILKIEDAQGNVLEKYEDKAIRVLDEQVARQINDILSDETTRTPMFGSRSELYLAGRPAAAKTGTTQDYSDGWTVGYTPSLVASVWAGNNDYTQKMKPGAAGIYVAAPIWHNFMVRAYETANGEQQTAGDNQFVLPKEVEYFSQPEPTPTTTKPMLNGQIAFQKKVEIDKISGKLATDLTPPDLIEEEIYQEAHSILYYIDKDNPLGDYPKQPGQDPQFDNWEKAVMAWTNNQPCSDGICYNQNPPTEYDDIHTLENQPQVKITSPIAGYSINQGTLTISAQASAPLGIRQLDFFFNNQLADTDTTYPYGVTFNPAAYLASSTKQTIKVRAYDLALNRQEDEIFVYCQNN</sequence>
<keyword evidence="8" id="KW-0808">Transferase</keyword>
<dbReference type="InterPro" id="IPR013783">
    <property type="entry name" value="Ig-like_fold"/>
</dbReference>
<comment type="similarity">
    <text evidence="3">In the N-terminal section; belongs to the glycosyltransferase 51 family.</text>
</comment>
<comment type="catalytic activity">
    <reaction evidence="15">
        <text>Preferential cleavage: (Ac)2-L-Lys-D-Ala-|-D-Ala. Also transpeptidation of peptidyl-alanyl moieties that are N-acyl substituents of D-alanine.</text>
        <dbReference type="EC" id="3.4.16.4"/>
    </reaction>
</comment>
<dbReference type="AlphaFoldDB" id="A0A2G9YDI4"/>
<dbReference type="Gene3D" id="3.40.710.10">
    <property type="entry name" value="DD-peptidase/beta-lactamase superfamily"/>
    <property type="match status" value="1"/>
</dbReference>
<comment type="similarity">
    <text evidence="2">In the C-terminal section; belongs to the transpeptidase family.</text>
</comment>
<evidence type="ECO:0000256" key="16">
    <source>
        <dbReference type="ARBA" id="ARBA00049902"/>
    </source>
</evidence>
<evidence type="ECO:0000313" key="21">
    <source>
        <dbReference type="Proteomes" id="UP000231480"/>
    </source>
</evidence>
<keyword evidence="17" id="KW-1133">Transmembrane helix</keyword>
<evidence type="ECO:0000256" key="4">
    <source>
        <dbReference type="ARBA" id="ARBA00022475"/>
    </source>
</evidence>
<keyword evidence="11" id="KW-0573">Peptidoglycan synthesis</keyword>
<dbReference type="InterPro" id="IPR036950">
    <property type="entry name" value="PBP_transglycosylase"/>
</dbReference>
<accession>A0A2G9YDI4</accession>